<dbReference type="EMBL" id="CP030140">
    <property type="protein sequence ID" value="AWX69406.1"/>
    <property type="molecule type" value="Genomic_DNA"/>
</dbReference>
<protein>
    <submittedName>
        <fullName evidence="2">Uncharacterized protein</fullName>
    </submittedName>
</protein>
<dbReference type="AlphaFoldDB" id="A0A2Z4ND42"/>
<dbReference type="Proteomes" id="UP000250218">
    <property type="component" value="Chromosome"/>
</dbReference>
<reference evidence="3" key="1">
    <citation type="submission" date="2018-06" db="EMBL/GenBank/DDBJ databases">
        <title>Complete genome sequences of Mycoplasma anatis, M. anseris and M. cloacale type strains.</title>
        <authorList>
            <person name="Grozner D."/>
            <person name="Forro B."/>
            <person name="Sulyok K.M."/>
            <person name="Marton S."/>
            <person name="Kreizinger Z."/>
            <person name="Banyai K."/>
            <person name="Gyuranecz M."/>
        </authorList>
    </citation>
    <scope>NUCLEOTIDE SEQUENCE [LARGE SCALE GENOMIC DNA]</scope>
    <source>
        <strain evidence="3">ATCC 49234</strain>
    </source>
</reference>
<organism evidence="2 3">
    <name type="scientific">[Mycoplasma] anseris</name>
    <dbReference type="NCBI Taxonomy" id="92400"/>
    <lineage>
        <taxon>Bacteria</taxon>
        <taxon>Bacillati</taxon>
        <taxon>Mycoplasmatota</taxon>
        <taxon>Mycoplasmoidales</taxon>
        <taxon>Metamycoplasmataceae</taxon>
        <taxon>Metamycoplasma</taxon>
    </lineage>
</organism>
<gene>
    <name evidence="2" type="ORF">DP065_01390</name>
</gene>
<accession>A0A2Z4ND42</accession>
<dbReference type="KEGG" id="mane:DP065_01390"/>
<feature type="chain" id="PRO_5016343251" evidence="1">
    <location>
        <begin position="21"/>
        <end position="652"/>
    </location>
</feature>
<keyword evidence="1" id="KW-0732">Signal</keyword>
<sequence>MKKRKLLYSLLAISTLGLTAATFATLISKTSLNTDEEKKILNQISNYKWLNNEANKIKHDISNYERPKIYINQNSYNSLLLNKDEKIKFYKKLIADKTNAKINEIINNFKINNVYDNLTFKYAKFLPDITFPKIDYNDDFLTTLKKYDEITNIFKKMKQLEDEISIKYPEDLNIFNKYLSISDYIDNNLVSDTTKKINDDFKQKLADWKSLNVVERFSNSNAYKDLFSDLEKYINTIKSELGEQIDLQENFDTHSIISHIKTANTFLEDTIQSNNLNSNLDLKQQIIDAISDSKRITNSFTNLISTSKNIDEKDYKVKLKKIYDSAILLLNKINKLRSNVVLYVMKNLGFSYLEDTMNDQILDEYLQEYKNNYNAFVGLFNALNYNDTSLTDLLNTTDKISQYIESYKSTNDIYFNRYDIRRRNLIAKLNAEFINKSKYYDVISTYFISDLNSFMFGYGREEFNVYENNLYKNEELKWTFLSKIFNKYLTIINEMRNEVYYEKLMNEEELLNLKRQFITELNEGIKTNILAKSNEMAIEIKTIIEKAIETNDFKTLQNEDILFLKEQLILIKECIDRDLILNSIFFNLDFFTNEDLLKSNWIWNEENKMYQSGFIGSFIPNSQSPIKFISNNGEKKTIDISRVWNLVKILQQ</sequence>
<proteinExistence type="predicted"/>
<evidence type="ECO:0000313" key="2">
    <source>
        <dbReference type="EMBL" id="AWX69406.1"/>
    </source>
</evidence>
<evidence type="ECO:0000313" key="3">
    <source>
        <dbReference type="Proteomes" id="UP000250218"/>
    </source>
</evidence>
<feature type="signal peptide" evidence="1">
    <location>
        <begin position="1"/>
        <end position="20"/>
    </location>
</feature>
<dbReference type="RefSeq" id="WP_033178453.1">
    <property type="nucleotide sequence ID" value="NZ_CP030140.1"/>
</dbReference>
<name>A0A2Z4ND42_9BACT</name>
<evidence type="ECO:0000256" key="1">
    <source>
        <dbReference type="SAM" id="SignalP"/>
    </source>
</evidence>
<keyword evidence="3" id="KW-1185">Reference proteome</keyword>